<dbReference type="AlphaFoldDB" id="A0A372M539"/>
<reference evidence="1 2" key="1">
    <citation type="submission" date="2018-08" db="EMBL/GenBank/DDBJ databases">
        <title>Isolation, diversity and antifungal activity of Actinobacteria from wheat.</title>
        <authorList>
            <person name="Han C."/>
        </authorList>
    </citation>
    <scope>NUCLEOTIDE SEQUENCE [LARGE SCALE GENOMIC DNA]</scope>
    <source>
        <strain evidence="1 2">NEAU-YY421</strain>
    </source>
</reference>
<organism evidence="1 2">
    <name type="scientific">Streptomyces triticagri</name>
    <dbReference type="NCBI Taxonomy" id="2293568"/>
    <lineage>
        <taxon>Bacteria</taxon>
        <taxon>Bacillati</taxon>
        <taxon>Actinomycetota</taxon>
        <taxon>Actinomycetes</taxon>
        <taxon>Kitasatosporales</taxon>
        <taxon>Streptomycetaceae</taxon>
        <taxon>Streptomyces</taxon>
    </lineage>
</organism>
<dbReference type="Proteomes" id="UP000263094">
    <property type="component" value="Unassembled WGS sequence"/>
</dbReference>
<name>A0A372M539_9ACTN</name>
<gene>
    <name evidence="1" type="ORF">DY218_14165</name>
</gene>
<proteinExistence type="predicted"/>
<sequence length="168" mass="17258">MTPVPPVPPPLPALPSGVLADAAEALGWVIEDMADDLGSRPTLEELLTVLGWGVPADGDGFADGPYEQPFPFAAGRVGGRAYRPGRPAETEELGDAAFAQSADLLDPVLSAATTAAGCPITRHQLVDAVTQLLHTLAASGTDGEPLTDATRTELGSVVLRQTPADTLP</sequence>
<evidence type="ECO:0000313" key="1">
    <source>
        <dbReference type="EMBL" id="RFU86048.1"/>
    </source>
</evidence>
<keyword evidence="2" id="KW-1185">Reference proteome</keyword>
<dbReference type="EMBL" id="QUAK01000076">
    <property type="protein sequence ID" value="RFU86048.1"/>
    <property type="molecule type" value="Genomic_DNA"/>
</dbReference>
<accession>A0A372M539</accession>
<protein>
    <submittedName>
        <fullName evidence="1">Uncharacterized protein</fullName>
    </submittedName>
</protein>
<evidence type="ECO:0000313" key="2">
    <source>
        <dbReference type="Proteomes" id="UP000263094"/>
    </source>
</evidence>
<comment type="caution">
    <text evidence="1">The sequence shown here is derived from an EMBL/GenBank/DDBJ whole genome shotgun (WGS) entry which is preliminary data.</text>
</comment>